<gene>
    <name evidence="4" type="primary">tp53i13</name>
</gene>
<dbReference type="RefSeq" id="XP_028817353.1">
    <property type="nucleotide sequence ID" value="XM_028961520.1"/>
</dbReference>
<dbReference type="PANTHER" id="PTHR34179:SF1">
    <property type="entry name" value="TUMOR PROTEIN P53-INDUCIBLE PROTEIN 13"/>
    <property type="match status" value="1"/>
</dbReference>
<keyword evidence="3" id="KW-0732">Signal</keyword>
<keyword evidence="5" id="KW-1185">Reference proteome</keyword>
<dbReference type="InterPro" id="IPR021454">
    <property type="entry name" value="DUF3105"/>
</dbReference>
<reference evidence="4" key="2">
    <citation type="submission" date="2025-08" db="UniProtKB">
        <authorList>
            <consortium name="Ensembl"/>
        </authorList>
    </citation>
    <scope>IDENTIFICATION</scope>
</reference>
<dbReference type="CTD" id="90313"/>
<feature type="compositionally biased region" description="Polar residues" evidence="1">
    <location>
        <begin position="294"/>
        <end position="309"/>
    </location>
</feature>
<proteinExistence type="predicted"/>
<keyword evidence="2" id="KW-0472">Membrane</keyword>
<feature type="region of interest" description="Disordered" evidence="1">
    <location>
        <begin position="416"/>
        <end position="440"/>
    </location>
</feature>
<feature type="chain" id="PRO_5044348605" description="Tumor protein p53-inducible protein 13" evidence="3">
    <location>
        <begin position="22"/>
        <end position="440"/>
    </location>
</feature>
<organism evidence="4 5">
    <name type="scientific">Denticeps clupeoides</name>
    <name type="common">denticle herring</name>
    <dbReference type="NCBI Taxonomy" id="299321"/>
    <lineage>
        <taxon>Eukaryota</taxon>
        <taxon>Metazoa</taxon>
        <taxon>Chordata</taxon>
        <taxon>Craniata</taxon>
        <taxon>Vertebrata</taxon>
        <taxon>Euteleostomi</taxon>
        <taxon>Actinopterygii</taxon>
        <taxon>Neopterygii</taxon>
        <taxon>Teleostei</taxon>
        <taxon>Clupei</taxon>
        <taxon>Clupeiformes</taxon>
        <taxon>Denticipitoidei</taxon>
        <taxon>Denticipitidae</taxon>
        <taxon>Denticeps</taxon>
    </lineage>
</organism>
<evidence type="ECO:0000256" key="2">
    <source>
        <dbReference type="SAM" id="Phobius"/>
    </source>
</evidence>
<evidence type="ECO:0000256" key="1">
    <source>
        <dbReference type="SAM" id="MobiDB-lite"/>
    </source>
</evidence>
<feature type="transmembrane region" description="Helical" evidence="2">
    <location>
        <begin position="356"/>
        <end position="375"/>
    </location>
</feature>
<evidence type="ECO:0000313" key="5">
    <source>
        <dbReference type="Proteomes" id="UP000694580"/>
    </source>
</evidence>
<dbReference type="AlphaFoldDB" id="A0AAY4EUQ7"/>
<keyword evidence="2" id="KW-1133">Transmembrane helix</keyword>
<keyword evidence="2" id="KW-0812">Transmembrane</keyword>
<accession>A0AAY4EUQ7</accession>
<evidence type="ECO:0000313" key="4">
    <source>
        <dbReference type="Ensembl" id="ENSDCDP00010061123.1"/>
    </source>
</evidence>
<dbReference type="Pfam" id="PF11303">
    <property type="entry name" value="DUF3105"/>
    <property type="match status" value="1"/>
</dbReference>
<dbReference type="Ensembl" id="ENSDCDT00010071878.1">
    <property type="protein sequence ID" value="ENSDCDP00010061123.1"/>
    <property type="gene ID" value="ENSDCDG00010033801.1"/>
</dbReference>
<dbReference type="Proteomes" id="UP000694580">
    <property type="component" value="Chromosome 19"/>
</dbReference>
<reference evidence="4" key="3">
    <citation type="submission" date="2025-09" db="UniProtKB">
        <authorList>
            <consortium name="Ensembl"/>
        </authorList>
    </citation>
    <scope>IDENTIFICATION</scope>
</reference>
<feature type="region of interest" description="Disordered" evidence="1">
    <location>
        <begin position="259"/>
        <end position="348"/>
    </location>
</feature>
<evidence type="ECO:0008006" key="6">
    <source>
        <dbReference type="Google" id="ProtNLM"/>
    </source>
</evidence>
<protein>
    <recommendedName>
        <fullName evidence="6">Tumor protein p53-inducible protein 13</fullName>
    </recommendedName>
</protein>
<feature type="compositionally biased region" description="Polar residues" evidence="1">
    <location>
        <begin position="272"/>
        <end position="287"/>
    </location>
</feature>
<feature type="compositionally biased region" description="Basic and acidic residues" evidence="1">
    <location>
        <begin position="326"/>
        <end position="346"/>
    </location>
</feature>
<dbReference type="GeneID" id="114768957"/>
<name>A0AAY4EUQ7_9TELE</name>
<reference evidence="4 5" key="1">
    <citation type="submission" date="2020-06" db="EMBL/GenBank/DDBJ databases">
        <authorList>
            <consortium name="Wellcome Sanger Institute Data Sharing"/>
        </authorList>
    </citation>
    <scope>NUCLEOTIDE SEQUENCE [LARGE SCALE GENOMIC DNA]</scope>
</reference>
<dbReference type="GO" id="GO:0005737">
    <property type="term" value="C:cytoplasm"/>
    <property type="evidence" value="ECO:0007669"/>
    <property type="project" value="TreeGrafter"/>
</dbReference>
<dbReference type="GeneTree" id="ENSGT00390000008202"/>
<dbReference type="PANTHER" id="PTHR34179">
    <property type="entry name" value="TUMOR PROTEIN P53-INDUCIBLE PROTEIN 13"/>
    <property type="match status" value="1"/>
</dbReference>
<evidence type="ECO:0000256" key="3">
    <source>
        <dbReference type="SAM" id="SignalP"/>
    </source>
</evidence>
<feature type="signal peptide" evidence="3">
    <location>
        <begin position="1"/>
        <end position="21"/>
    </location>
</feature>
<sequence length="440" mass="49385">MLAPALVLLSGLFSLSADGQATPGRRFCDNGKFQVERDLLPAALLPCPGPPWPHRAQDGGSVDRRSPLQPAERVCMDTPISYNHTIPSSGAHRPVAAETGAYVYCPPQRWLNNLQCGAVVILHHPCAPLHQRGRLAELARSCLPHYIISAHPWLSTERPLALVSWGRTLEVSHVTASEVCDWLLSVSISLSRRSGGRVERYNMLLMQAGPPETERNRPLQLKIFRRCCEQALSQTTNEERNRAKRAVVEEQREELLDKHEAEVLNSEPIRPHTSSRPSPGVATPSTQRARESLSRTIQTMGVNPQAATEQTEKTGGVRAHRKRQRIKEDTEGQRLREEGRRRDAGERMSTPRTDEAVWAAAALGFLLVLLTLSVLHTRLYRHWRRSPSLYWHSGADDCDSVADVIRRRLKLVGRRKRRVPPGRRQEAALLHSSSTEEESD</sequence>